<name>A0ABQ8Y307_9EUKA</name>
<dbReference type="Gene3D" id="1.10.8.60">
    <property type="match status" value="1"/>
</dbReference>
<dbReference type="InterPro" id="IPR003959">
    <property type="entry name" value="ATPase_AAA_core"/>
</dbReference>
<gene>
    <name evidence="6" type="ORF">M0813_25440</name>
</gene>
<organism evidence="6 7">
    <name type="scientific">Anaeramoeba flamelloides</name>
    <dbReference type="NCBI Taxonomy" id="1746091"/>
    <lineage>
        <taxon>Eukaryota</taxon>
        <taxon>Metamonada</taxon>
        <taxon>Anaeramoebidae</taxon>
        <taxon>Anaeramoeba</taxon>
    </lineage>
</organism>
<dbReference type="Pfam" id="PF09336">
    <property type="entry name" value="Vps4_C"/>
    <property type="match status" value="1"/>
</dbReference>
<evidence type="ECO:0000256" key="3">
    <source>
        <dbReference type="SAM" id="MobiDB-lite"/>
    </source>
</evidence>
<evidence type="ECO:0000259" key="4">
    <source>
        <dbReference type="Pfam" id="PF00004"/>
    </source>
</evidence>
<evidence type="ECO:0000259" key="5">
    <source>
        <dbReference type="Pfam" id="PF09336"/>
    </source>
</evidence>
<comment type="caution">
    <text evidence="6">The sequence shown here is derived from an EMBL/GenBank/DDBJ whole genome shotgun (WGS) entry which is preliminary data.</text>
</comment>
<dbReference type="InterPro" id="IPR027417">
    <property type="entry name" value="P-loop_NTPase"/>
</dbReference>
<proteinExistence type="predicted"/>
<accession>A0ABQ8Y307</accession>
<evidence type="ECO:0000313" key="6">
    <source>
        <dbReference type="EMBL" id="KAJ6239228.1"/>
    </source>
</evidence>
<feature type="domain" description="Spastin/Vps4 C-terminal" evidence="5">
    <location>
        <begin position="352"/>
        <end position="412"/>
    </location>
</feature>
<dbReference type="PANTHER" id="PTHR23074:SF83">
    <property type="entry name" value="VACUOLAR PROTEIN SORTING-ASSOCIATED PROTEIN 4A"/>
    <property type="match status" value="1"/>
</dbReference>
<reference evidence="6" key="1">
    <citation type="submission" date="2022-08" db="EMBL/GenBank/DDBJ databases">
        <title>Novel sulfate-reducing endosymbionts in the free-living metamonad Anaeramoeba.</title>
        <authorList>
            <person name="Jerlstrom-Hultqvist J."/>
            <person name="Cepicka I."/>
            <person name="Gallot-Lavallee L."/>
            <person name="Salas-Leiva D."/>
            <person name="Curtis B.A."/>
            <person name="Zahonova K."/>
            <person name="Pipaliya S."/>
            <person name="Dacks J."/>
            <person name="Roger A.J."/>
        </authorList>
    </citation>
    <scope>NUCLEOTIDE SEQUENCE</scope>
    <source>
        <strain evidence="6">Schooner1</strain>
    </source>
</reference>
<feature type="domain" description="ATPase AAA-type core" evidence="4">
    <location>
        <begin position="145"/>
        <end position="271"/>
    </location>
</feature>
<dbReference type="SUPFAM" id="SSF52540">
    <property type="entry name" value="P-loop containing nucleoside triphosphate hydrolases"/>
    <property type="match status" value="1"/>
</dbReference>
<dbReference type="Proteomes" id="UP001150062">
    <property type="component" value="Unassembled WGS sequence"/>
</dbReference>
<evidence type="ECO:0000313" key="7">
    <source>
        <dbReference type="Proteomes" id="UP001150062"/>
    </source>
</evidence>
<sequence length="416" mass="49354">MSNIEQAEKQLSKYKNVLLDLMDQYKTCNQTRKITLKKEIETILRQAEQLKQAIQKKKEEQQFTEKEKEKEKEEKEQEEDKQNRNMNEADHSIEEKELLVFEDYDVTWNDIVGLKKVKDILRERVILPIKFPNLFCGLRKTISTLLLFGPPGCGKKYSIKALAHETGLKIFKYQIKKFKWKESMDPTIILKQFFQQTQNHKNIIRVFENLDEIFNQEIKYDNRRIKTELLIQLDNLYKIPKTIPLLLISNKPWLIDRTFLKRIQIRIYFPLPDSQTRIDLLRNNLSKERNNLNNDDFQKISNLIEGYSHYEIVQLTKVIINKIDNIIQTSKYFKKISKEENNNLNSEKNDYLTPCGKNTSGAIKINLADIDPKFVIRPNITVDLFCSELQTYTSLINIQDVEKNKKFQQEYGGLYN</sequence>
<dbReference type="InterPro" id="IPR050304">
    <property type="entry name" value="MT-severing_AAA_ATPase"/>
</dbReference>
<keyword evidence="7" id="KW-1185">Reference proteome</keyword>
<protein>
    <submittedName>
        <fullName evidence="6">Vacuolar protein sorting-associated protein 4a</fullName>
    </submittedName>
</protein>
<dbReference type="InterPro" id="IPR015415">
    <property type="entry name" value="Spast_Vps4_C"/>
</dbReference>
<evidence type="ECO:0000256" key="2">
    <source>
        <dbReference type="ARBA" id="ARBA00022840"/>
    </source>
</evidence>
<evidence type="ECO:0000256" key="1">
    <source>
        <dbReference type="ARBA" id="ARBA00022741"/>
    </source>
</evidence>
<keyword evidence="1" id="KW-0547">Nucleotide-binding</keyword>
<dbReference type="PANTHER" id="PTHR23074">
    <property type="entry name" value="AAA DOMAIN-CONTAINING"/>
    <property type="match status" value="1"/>
</dbReference>
<dbReference type="Gene3D" id="3.40.50.300">
    <property type="entry name" value="P-loop containing nucleotide triphosphate hydrolases"/>
    <property type="match status" value="1"/>
</dbReference>
<keyword evidence="2" id="KW-0067">ATP-binding</keyword>
<feature type="region of interest" description="Disordered" evidence="3">
    <location>
        <begin position="58"/>
        <end position="89"/>
    </location>
</feature>
<dbReference type="Pfam" id="PF00004">
    <property type="entry name" value="AAA"/>
    <property type="match status" value="1"/>
</dbReference>
<dbReference type="EMBL" id="JAOAOG010000229">
    <property type="protein sequence ID" value="KAJ6239228.1"/>
    <property type="molecule type" value="Genomic_DNA"/>
</dbReference>